<dbReference type="AlphaFoldDB" id="A0A7Z9BRZ7"/>
<keyword evidence="2" id="KW-1185">Reference proteome</keyword>
<protein>
    <submittedName>
        <fullName evidence="1">Uncharacterized protein</fullName>
    </submittedName>
</protein>
<accession>A0A7Z9BRZ7</accession>
<sequence>MSQINFTPKTIQLPWKLSHVPDGRLVNIFSLTQLPQFPRAIRSKFRSVIDRLLELPYN</sequence>
<comment type="caution">
    <text evidence="1">The sequence shown here is derived from an EMBL/GenBank/DDBJ whole genome shotgun (WGS) entry which is preliminary data.</text>
</comment>
<evidence type="ECO:0000313" key="2">
    <source>
        <dbReference type="Proteomes" id="UP000182190"/>
    </source>
</evidence>
<gene>
    <name evidence="1" type="ORF">PL9631_590030</name>
</gene>
<proteinExistence type="predicted"/>
<dbReference type="EMBL" id="CZCS02000200">
    <property type="protein sequence ID" value="VXD21659.1"/>
    <property type="molecule type" value="Genomic_DNA"/>
</dbReference>
<evidence type="ECO:0000313" key="1">
    <source>
        <dbReference type="EMBL" id="VXD21659.1"/>
    </source>
</evidence>
<organism evidence="1 2">
    <name type="scientific">Planktothrix paucivesiculata PCC 9631</name>
    <dbReference type="NCBI Taxonomy" id="671071"/>
    <lineage>
        <taxon>Bacteria</taxon>
        <taxon>Bacillati</taxon>
        <taxon>Cyanobacteriota</taxon>
        <taxon>Cyanophyceae</taxon>
        <taxon>Oscillatoriophycideae</taxon>
        <taxon>Oscillatoriales</taxon>
        <taxon>Microcoleaceae</taxon>
        <taxon>Planktothrix</taxon>
    </lineage>
</organism>
<reference evidence="1" key="1">
    <citation type="submission" date="2019-10" db="EMBL/GenBank/DDBJ databases">
        <authorList>
            <consortium name="Genoscope - CEA"/>
            <person name="William W."/>
        </authorList>
    </citation>
    <scope>NUCLEOTIDE SEQUENCE [LARGE SCALE GENOMIC DNA]</scope>
    <source>
        <strain evidence="1">BBR_PRJEB10994</strain>
    </source>
</reference>
<dbReference type="Proteomes" id="UP000182190">
    <property type="component" value="Unassembled WGS sequence"/>
</dbReference>
<name>A0A7Z9BRZ7_9CYAN</name>